<gene>
    <name evidence="3" type="ORF">SmJEL517_g06251</name>
</gene>
<dbReference type="OrthoDB" id="2154894at2759"/>
<keyword evidence="4" id="KW-1185">Reference proteome</keyword>
<dbReference type="GO" id="GO:0043240">
    <property type="term" value="C:Fanconi anaemia nuclear complex"/>
    <property type="evidence" value="ECO:0007669"/>
    <property type="project" value="InterPro"/>
</dbReference>
<dbReference type="EMBL" id="QEAO01000098">
    <property type="protein sequence ID" value="TPX30102.1"/>
    <property type="molecule type" value="Genomic_DNA"/>
</dbReference>
<dbReference type="PANTHER" id="PTHR13206">
    <property type="entry name" value="UBIQUITIN LIGASE PROTEIN PHF9 FANCONI ANEMIA GROUP L PROTEIN"/>
    <property type="match status" value="1"/>
</dbReference>
<dbReference type="PANTHER" id="PTHR13206:SF0">
    <property type="entry name" value="E3 UBIQUITIN-PROTEIN LIGASE FANCL"/>
    <property type="match status" value="1"/>
</dbReference>
<dbReference type="InterPro" id="IPR016135">
    <property type="entry name" value="UBQ-conjugating_enzyme/RWD"/>
</dbReference>
<keyword evidence="1" id="KW-0863">Zinc-finger</keyword>
<dbReference type="Gene3D" id="3.10.110.20">
    <property type="entry name" value="RWD domain-like"/>
    <property type="match status" value="1"/>
</dbReference>
<name>A0A507BQH4_9FUNG</name>
<dbReference type="Gene3D" id="3.30.40.10">
    <property type="entry name" value="Zinc/RING finger domain, C3HC4 (zinc finger)"/>
    <property type="match status" value="1"/>
</dbReference>
<dbReference type="GeneID" id="42007474"/>
<feature type="domain" description="RING-type" evidence="2">
    <location>
        <begin position="292"/>
        <end position="344"/>
    </location>
</feature>
<dbReference type="CDD" id="cd23832">
    <property type="entry name" value="DRWD-C_FANCL"/>
    <property type="match status" value="1"/>
</dbReference>
<dbReference type="GO" id="GO:0061630">
    <property type="term" value="F:ubiquitin protein ligase activity"/>
    <property type="evidence" value="ECO:0007669"/>
    <property type="project" value="TreeGrafter"/>
</dbReference>
<dbReference type="InterPro" id="IPR013083">
    <property type="entry name" value="Znf_RING/FYVE/PHD"/>
</dbReference>
<sequence length="349" mass="39362">MLRCDRTTTIDFQPQGQHEGVFLIQTTPSNTKTTSKVSHLWTDPKSYQVLESSRLTLLQRAIQAPDASHFVADVHEINNKNSRRDQAPTILKTPISLYITIIRDLDALGWDKVKSVEEDLRSVSLVFSDSMKRNHTVIVSFPPTYPNSAPKCEVSLPQPLELRWEAGRMTLASVLDQCKEAASQYTSYFEHIDDLENNTWVAPIEPGSRTRVVKLGNHCSLHVKLNPFRLDDMPELHFTGPNAQVVELNNTFRQNVAKWSPNRLLRENIEILLGSTLPPRPIDVDVSDADECAICYSGTNHDQNRTCGECGRLFHAECLSEWLRSLPNSRLVGTRLVGPCPTCDQEVSM</sequence>
<evidence type="ECO:0000256" key="1">
    <source>
        <dbReference type="PROSITE-ProRule" id="PRU00175"/>
    </source>
</evidence>
<evidence type="ECO:0000313" key="3">
    <source>
        <dbReference type="EMBL" id="TPX30102.1"/>
    </source>
</evidence>
<dbReference type="InterPro" id="IPR043003">
    <property type="entry name" value="FANCL_d3_sf"/>
</dbReference>
<evidence type="ECO:0000313" key="4">
    <source>
        <dbReference type="Proteomes" id="UP000319731"/>
    </source>
</evidence>
<dbReference type="Proteomes" id="UP000319731">
    <property type="component" value="Unassembled WGS sequence"/>
</dbReference>
<dbReference type="Pfam" id="PF18891">
    <property type="entry name" value="FANCL_d3"/>
    <property type="match status" value="1"/>
</dbReference>
<dbReference type="InterPro" id="IPR001841">
    <property type="entry name" value="Znf_RING"/>
</dbReference>
<dbReference type="Gene3D" id="3.10.110.10">
    <property type="entry name" value="Ubiquitin Conjugating Enzyme"/>
    <property type="match status" value="1"/>
</dbReference>
<dbReference type="RefSeq" id="XP_031021844.1">
    <property type="nucleotide sequence ID" value="XM_031172177.1"/>
</dbReference>
<evidence type="ECO:0000259" key="2">
    <source>
        <dbReference type="PROSITE" id="PS50089"/>
    </source>
</evidence>
<dbReference type="CDD" id="cd23831">
    <property type="entry name" value="DRWD-N_FANCL"/>
    <property type="match status" value="1"/>
</dbReference>
<comment type="caution">
    <text evidence="3">The sequence shown here is derived from an EMBL/GenBank/DDBJ whole genome shotgun (WGS) entry which is preliminary data.</text>
</comment>
<dbReference type="GO" id="GO:0006513">
    <property type="term" value="P:protein monoubiquitination"/>
    <property type="evidence" value="ECO:0007669"/>
    <property type="project" value="TreeGrafter"/>
</dbReference>
<dbReference type="STRING" id="1806994.A0A507BQH4"/>
<dbReference type="GO" id="GO:0008270">
    <property type="term" value="F:zinc ion binding"/>
    <property type="evidence" value="ECO:0007669"/>
    <property type="project" value="UniProtKB-KW"/>
</dbReference>
<proteinExistence type="predicted"/>
<dbReference type="InterPro" id="IPR026848">
    <property type="entry name" value="Fancl"/>
</dbReference>
<dbReference type="InterPro" id="IPR026850">
    <property type="entry name" value="FANCL_C"/>
</dbReference>
<accession>A0A507BQH4</accession>
<dbReference type="Pfam" id="PF11793">
    <property type="entry name" value="FANCL_C"/>
    <property type="match status" value="1"/>
</dbReference>
<organism evidence="3 4">
    <name type="scientific">Synchytrium microbalum</name>
    <dbReference type="NCBI Taxonomy" id="1806994"/>
    <lineage>
        <taxon>Eukaryota</taxon>
        <taxon>Fungi</taxon>
        <taxon>Fungi incertae sedis</taxon>
        <taxon>Chytridiomycota</taxon>
        <taxon>Chytridiomycota incertae sedis</taxon>
        <taxon>Chytridiomycetes</taxon>
        <taxon>Synchytriales</taxon>
        <taxon>Synchytriaceae</taxon>
        <taxon>Synchytrium</taxon>
    </lineage>
</organism>
<keyword evidence="1" id="KW-0479">Metal-binding</keyword>
<dbReference type="PROSITE" id="PS50089">
    <property type="entry name" value="ZF_RING_2"/>
    <property type="match status" value="1"/>
</dbReference>
<reference evidence="3 4" key="1">
    <citation type="journal article" date="2019" name="Sci. Rep.">
        <title>Comparative genomics of chytrid fungi reveal insights into the obligate biotrophic and pathogenic lifestyle of Synchytrium endobioticum.</title>
        <authorList>
            <person name="van de Vossenberg B.T.L.H."/>
            <person name="Warris S."/>
            <person name="Nguyen H.D.T."/>
            <person name="van Gent-Pelzer M.P.E."/>
            <person name="Joly D.L."/>
            <person name="van de Geest H.C."/>
            <person name="Bonants P.J.M."/>
            <person name="Smith D.S."/>
            <person name="Levesque C.A."/>
            <person name="van der Lee T.A.J."/>
        </authorList>
    </citation>
    <scope>NUCLEOTIDE SEQUENCE [LARGE SCALE GENOMIC DNA]</scope>
    <source>
        <strain evidence="3 4">JEL517</strain>
    </source>
</reference>
<dbReference type="AlphaFoldDB" id="A0A507BQH4"/>
<dbReference type="SUPFAM" id="SSF57850">
    <property type="entry name" value="RING/U-box"/>
    <property type="match status" value="1"/>
</dbReference>
<dbReference type="GO" id="GO:0036297">
    <property type="term" value="P:interstrand cross-link repair"/>
    <property type="evidence" value="ECO:0007669"/>
    <property type="project" value="InterPro"/>
</dbReference>
<keyword evidence="1" id="KW-0862">Zinc</keyword>
<dbReference type="SMART" id="SM01197">
    <property type="entry name" value="FANCL_C"/>
    <property type="match status" value="1"/>
</dbReference>
<protein>
    <recommendedName>
        <fullName evidence="2">RING-type domain-containing protein</fullName>
    </recommendedName>
</protein>
<dbReference type="InterPro" id="IPR043898">
    <property type="entry name" value="FANCL_d2"/>
</dbReference>
<dbReference type="InterPro" id="IPR044037">
    <property type="entry name" value="FANCL_d3"/>
</dbReference>
<dbReference type="Pfam" id="PF18890">
    <property type="entry name" value="FANCL_d2"/>
    <property type="match status" value="1"/>
</dbReference>
<dbReference type="SMART" id="SM00184">
    <property type="entry name" value="RING"/>
    <property type="match status" value="1"/>
</dbReference>